<dbReference type="NCBIfam" id="TIGR00090">
    <property type="entry name" value="rsfS_iojap_ybeB"/>
    <property type="match status" value="1"/>
</dbReference>
<dbReference type="EMBL" id="FOXF01000001">
    <property type="protein sequence ID" value="SFO96027.1"/>
    <property type="molecule type" value="Genomic_DNA"/>
</dbReference>
<dbReference type="GO" id="GO:0017148">
    <property type="term" value="P:negative regulation of translation"/>
    <property type="evidence" value="ECO:0007669"/>
    <property type="project" value="UniProtKB-UniRule"/>
</dbReference>
<dbReference type="AlphaFoldDB" id="A0A662ZFE1"/>
<keyword evidence="2" id="KW-0810">Translation regulation</keyword>
<keyword evidence="4" id="KW-1185">Reference proteome</keyword>
<comment type="function">
    <text evidence="2">Functions as a ribosomal silencing factor. Interacts with ribosomal protein uL14 (rplN), blocking formation of intersubunit bridge B8. Prevents association of the 30S and 50S ribosomal subunits and the formation of functional ribosomes, thus repressing translation.</text>
</comment>
<organism evidence="3 4">
    <name type="scientific">Ruminobacter amylophilus</name>
    <dbReference type="NCBI Taxonomy" id="867"/>
    <lineage>
        <taxon>Bacteria</taxon>
        <taxon>Pseudomonadati</taxon>
        <taxon>Pseudomonadota</taxon>
        <taxon>Gammaproteobacteria</taxon>
        <taxon>Aeromonadales</taxon>
        <taxon>Succinivibrionaceae</taxon>
        <taxon>Ruminobacter</taxon>
    </lineage>
</organism>
<dbReference type="Pfam" id="PF02410">
    <property type="entry name" value="RsfS"/>
    <property type="match status" value="1"/>
</dbReference>
<comment type="subcellular location">
    <subcellularLocation>
        <location evidence="2">Cytoplasm</location>
    </subcellularLocation>
</comment>
<dbReference type="GO" id="GO:0043023">
    <property type="term" value="F:ribosomal large subunit binding"/>
    <property type="evidence" value="ECO:0007669"/>
    <property type="project" value="TreeGrafter"/>
</dbReference>
<accession>A0A662ZFE1</accession>
<dbReference type="PANTHER" id="PTHR21043">
    <property type="entry name" value="IOJAP SUPERFAMILY ORTHOLOG"/>
    <property type="match status" value="1"/>
</dbReference>
<evidence type="ECO:0000313" key="4">
    <source>
        <dbReference type="Proteomes" id="UP000243745"/>
    </source>
</evidence>
<dbReference type="GO" id="GO:0090071">
    <property type="term" value="P:negative regulation of ribosome biogenesis"/>
    <property type="evidence" value="ECO:0007669"/>
    <property type="project" value="UniProtKB-UniRule"/>
</dbReference>
<gene>
    <name evidence="2" type="primary">rsfS</name>
    <name evidence="3" type="ORF">SAMN02910344_00005</name>
</gene>
<protein>
    <recommendedName>
        <fullName evidence="2">Ribosomal silencing factor RsfS</fullName>
    </recommendedName>
</protein>
<reference evidence="3 4" key="1">
    <citation type="submission" date="2016-10" db="EMBL/GenBank/DDBJ databases">
        <authorList>
            <person name="Varghese N."/>
            <person name="Submissions S."/>
        </authorList>
    </citation>
    <scope>NUCLEOTIDE SEQUENCE [LARGE SCALE GENOMIC DNA]</scope>
    <source>
        <strain evidence="3 4">DSM 1361</strain>
    </source>
</reference>
<comment type="subunit">
    <text evidence="2">Interacts with ribosomal protein uL14 (rplN).</text>
</comment>
<keyword evidence="2" id="KW-0678">Repressor</keyword>
<evidence type="ECO:0000313" key="3">
    <source>
        <dbReference type="EMBL" id="SFO96027.1"/>
    </source>
</evidence>
<dbReference type="SUPFAM" id="SSF81301">
    <property type="entry name" value="Nucleotidyltransferase"/>
    <property type="match status" value="1"/>
</dbReference>
<dbReference type="OrthoDB" id="9793681at2"/>
<proteinExistence type="inferred from homology"/>
<dbReference type="PANTHER" id="PTHR21043:SF0">
    <property type="entry name" value="MITOCHONDRIAL ASSEMBLY OF RIBOSOMAL LARGE SUBUNIT PROTEIN 1"/>
    <property type="match status" value="1"/>
</dbReference>
<sequence length="106" mass="11763">MTNQAIIENITSAIEDIKGRDISVIDVRETSDVADYYMICTGTSTRHTTAIAEKVSESLHRSGIRTYGIEGEKSGDWVLLDAGSVILHVMIPQARDDYQLEKLYTA</sequence>
<evidence type="ECO:0000256" key="1">
    <source>
        <dbReference type="ARBA" id="ARBA00010574"/>
    </source>
</evidence>
<keyword evidence="2" id="KW-0963">Cytoplasm</keyword>
<evidence type="ECO:0000256" key="2">
    <source>
        <dbReference type="HAMAP-Rule" id="MF_01477"/>
    </source>
</evidence>
<dbReference type="HAMAP" id="MF_01477">
    <property type="entry name" value="Iojap_RsfS"/>
    <property type="match status" value="1"/>
</dbReference>
<dbReference type="Proteomes" id="UP000243745">
    <property type="component" value="Unassembled WGS sequence"/>
</dbReference>
<dbReference type="GO" id="GO:0005737">
    <property type="term" value="C:cytoplasm"/>
    <property type="evidence" value="ECO:0007669"/>
    <property type="project" value="UniProtKB-SubCell"/>
</dbReference>
<name>A0A662ZFE1_9GAMM</name>
<dbReference type="InterPro" id="IPR004394">
    <property type="entry name" value="Iojap/RsfS/C7orf30"/>
</dbReference>
<dbReference type="GO" id="GO:0042256">
    <property type="term" value="P:cytosolic ribosome assembly"/>
    <property type="evidence" value="ECO:0007669"/>
    <property type="project" value="UniProtKB-UniRule"/>
</dbReference>
<dbReference type="Gene3D" id="3.30.460.10">
    <property type="entry name" value="Beta Polymerase, domain 2"/>
    <property type="match status" value="1"/>
</dbReference>
<dbReference type="InterPro" id="IPR043519">
    <property type="entry name" value="NT_sf"/>
</dbReference>
<comment type="similarity">
    <text evidence="1 2">Belongs to the Iojap/RsfS family.</text>
</comment>
<dbReference type="RefSeq" id="WP_031578939.1">
    <property type="nucleotide sequence ID" value="NZ_FOXF01000001.1"/>
</dbReference>